<evidence type="ECO:0000256" key="1">
    <source>
        <dbReference type="SAM" id="SignalP"/>
    </source>
</evidence>
<accession>A0ABY9RID8</accession>
<name>A0ABY9RID8_9BURK</name>
<reference evidence="2" key="1">
    <citation type="submission" date="2023-09" db="EMBL/GenBank/DDBJ databases">
        <title>Undibacterium sp. 20NA77.5 isolated from freshwater.</title>
        <authorList>
            <person name="Le V."/>
            <person name="Ko S.-R."/>
            <person name="Ahn C.-Y."/>
            <person name="Oh H.-M."/>
        </authorList>
    </citation>
    <scope>NUCLEOTIDE SEQUENCE</scope>
    <source>
        <strain evidence="2">20NA77.5</strain>
    </source>
</reference>
<dbReference type="EMBL" id="CP133720">
    <property type="protein sequence ID" value="WMW80608.1"/>
    <property type="molecule type" value="Genomic_DNA"/>
</dbReference>
<organism evidence="2 3">
    <name type="scientific">Undibacterium cyanobacteriorum</name>
    <dbReference type="NCBI Taxonomy" id="3073561"/>
    <lineage>
        <taxon>Bacteria</taxon>
        <taxon>Pseudomonadati</taxon>
        <taxon>Pseudomonadota</taxon>
        <taxon>Betaproteobacteria</taxon>
        <taxon>Burkholderiales</taxon>
        <taxon>Oxalobacteraceae</taxon>
        <taxon>Undibacterium</taxon>
    </lineage>
</organism>
<evidence type="ECO:0008006" key="4">
    <source>
        <dbReference type="Google" id="ProtNLM"/>
    </source>
</evidence>
<keyword evidence="3" id="KW-1185">Reference proteome</keyword>
<proteinExistence type="predicted"/>
<feature type="signal peptide" evidence="1">
    <location>
        <begin position="1"/>
        <end position="18"/>
    </location>
</feature>
<sequence length="227" mass="25124">MSFAIALFLSSALSSTHAQDLPLARIYTIGQHHGDEAPAKFDQGWLGLIVKNGKAELKSVRPQVKTVYDQVLDDINNKQSYSGREISVKGDAPLLLIQMNSLTPGKVEMATIEQIENSATLTFHQQDYVLDHECVKQKAGTKLTPCKIILQQGSNKQAIEENFLYPDGNFTKSVQVVWAGDLDRDGKLDLILRTNGDNNSILMVYLSSMAKGRHMLKKVASYEIIGC</sequence>
<feature type="chain" id="PRO_5047352575" description="VCBS repeat-containing protein" evidence="1">
    <location>
        <begin position="19"/>
        <end position="227"/>
    </location>
</feature>
<keyword evidence="1" id="KW-0732">Signal</keyword>
<gene>
    <name evidence="2" type="ORF">RF679_18505</name>
</gene>
<dbReference type="Proteomes" id="UP001181355">
    <property type="component" value="Chromosome"/>
</dbReference>
<dbReference type="SUPFAM" id="SSF69318">
    <property type="entry name" value="Integrin alpha N-terminal domain"/>
    <property type="match status" value="1"/>
</dbReference>
<protein>
    <recommendedName>
        <fullName evidence="4">VCBS repeat-containing protein</fullName>
    </recommendedName>
</protein>
<dbReference type="InterPro" id="IPR028994">
    <property type="entry name" value="Integrin_alpha_N"/>
</dbReference>
<evidence type="ECO:0000313" key="3">
    <source>
        <dbReference type="Proteomes" id="UP001181355"/>
    </source>
</evidence>
<dbReference type="RefSeq" id="WP_309482100.1">
    <property type="nucleotide sequence ID" value="NZ_CP133720.1"/>
</dbReference>
<evidence type="ECO:0000313" key="2">
    <source>
        <dbReference type="EMBL" id="WMW80608.1"/>
    </source>
</evidence>